<dbReference type="KEGG" id="arf:AR1Y2_1021"/>
<gene>
    <name evidence="2" type="ORF">AR1Y2_1021</name>
</gene>
<dbReference type="RefSeq" id="WP_137328007.1">
    <property type="nucleotide sequence ID" value="NZ_CP040058.1"/>
</dbReference>
<evidence type="ECO:0000259" key="1">
    <source>
        <dbReference type="PROSITE" id="PS50995"/>
    </source>
</evidence>
<dbReference type="Proteomes" id="UP000298653">
    <property type="component" value="Chromosome"/>
</dbReference>
<dbReference type="InterPro" id="IPR036390">
    <property type="entry name" value="WH_DNA-bd_sf"/>
</dbReference>
<sequence>MKLKNYDSRHLLFGTLFAVNNKLQSIGDRFYEEITTKQWFLLAALSTFEEAPTFNELSSLMGSSHQNVKQIALKLQQKGYVKIESDASDRRKSRIHLTEKFKELQLAYASKETQFLDQLFKDISESQLHTALETLNTMINNMEECDL</sequence>
<dbReference type="Gene3D" id="1.10.10.10">
    <property type="entry name" value="Winged helix-like DNA-binding domain superfamily/Winged helix DNA-binding domain"/>
    <property type="match status" value="1"/>
</dbReference>
<protein>
    <submittedName>
        <fullName evidence="2">Transcriptional regulator, MarR family</fullName>
    </submittedName>
</protein>
<dbReference type="Pfam" id="PF12802">
    <property type="entry name" value="MarR_2"/>
    <property type="match status" value="1"/>
</dbReference>
<dbReference type="InterPro" id="IPR039422">
    <property type="entry name" value="MarR/SlyA-like"/>
</dbReference>
<proteinExistence type="predicted"/>
<dbReference type="PROSITE" id="PS50995">
    <property type="entry name" value="HTH_MARR_2"/>
    <property type="match status" value="1"/>
</dbReference>
<evidence type="ECO:0000313" key="2">
    <source>
        <dbReference type="EMBL" id="QCP34475.1"/>
    </source>
</evidence>
<dbReference type="InterPro" id="IPR036388">
    <property type="entry name" value="WH-like_DNA-bd_sf"/>
</dbReference>
<dbReference type="AlphaFoldDB" id="A0A4P8ICQ7"/>
<dbReference type="GO" id="GO:0003700">
    <property type="term" value="F:DNA-binding transcription factor activity"/>
    <property type="evidence" value="ECO:0007669"/>
    <property type="project" value="InterPro"/>
</dbReference>
<dbReference type="OrthoDB" id="1755545at2"/>
<dbReference type="InterPro" id="IPR000835">
    <property type="entry name" value="HTH_MarR-typ"/>
</dbReference>
<name>A0A4P8ICQ7_9FIRM</name>
<reference evidence="2 3" key="1">
    <citation type="submission" date="2019-05" db="EMBL/GenBank/DDBJ databases">
        <title>Complete genome sequencing of Anaerostipes rhamnosivorans.</title>
        <authorList>
            <person name="Bui T.P.N."/>
            <person name="de Vos W.M."/>
        </authorList>
    </citation>
    <scope>NUCLEOTIDE SEQUENCE [LARGE SCALE GENOMIC DNA]</scope>
    <source>
        <strain evidence="2 3">1y2</strain>
    </source>
</reference>
<accession>A0A4P8ICQ7</accession>
<dbReference type="PANTHER" id="PTHR33164:SF58">
    <property type="entry name" value="DNA-BINDING TRANSCRIPTIONAL REPRESSOR SCOC"/>
    <property type="match status" value="1"/>
</dbReference>
<dbReference type="EMBL" id="CP040058">
    <property type="protein sequence ID" value="QCP34475.1"/>
    <property type="molecule type" value="Genomic_DNA"/>
</dbReference>
<dbReference type="SUPFAM" id="SSF46785">
    <property type="entry name" value="Winged helix' DNA-binding domain"/>
    <property type="match status" value="1"/>
</dbReference>
<dbReference type="GO" id="GO:0006950">
    <property type="term" value="P:response to stress"/>
    <property type="evidence" value="ECO:0007669"/>
    <property type="project" value="TreeGrafter"/>
</dbReference>
<feature type="domain" description="HTH marR-type" evidence="1">
    <location>
        <begin position="9"/>
        <end position="144"/>
    </location>
</feature>
<dbReference type="SMART" id="SM00347">
    <property type="entry name" value="HTH_MARR"/>
    <property type="match status" value="1"/>
</dbReference>
<keyword evidence="3" id="KW-1185">Reference proteome</keyword>
<dbReference type="PANTHER" id="PTHR33164">
    <property type="entry name" value="TRANSCRIPTIONAL REGULATOR, MARR FAMILY"/>
    <property type="match status" value="1"/>
</dbReference>
<organism evidence="2 3">
    <name type="scientific">Anaerostipes rhamnosivorans</name>
    <dbReference type="NCBI Taxonomy" id="1229621"/>
    <lineage>
        <taxon>Bacteria</taxon>
        <taxon>Bacillati</taxon>
        <taxon>Bacillota</taxon>
        <taxon>Clostridia</taxon>
        <taxon>Lachnospirales</taxon>
        <taxon>Lachnospiraceae</taxon>
        <taxon>Anaerostipes</taxon>
    </lineage>
</organism>
<evidence type="ECO:0000313" key="3">
    <source>
        <dbReference type="Proteomes" id="UP000298653"/>
    </source>
</evidence>